<dbReference type="Pfam" id="PF00486">
    <property type="entry name" value="Trans_reg_C"/>
    <property type="match status" value="1"/>
</dbReference>
<dbReference type="GO" id="GO:0005829">
    <property type="term" value="C:cytosol"/>
    <property type="evidence" value="ECO:0007669"/>
    <property type="project" value="TreeGrafter"/>
</dbReference>
<dbReference type="InterPro" id="IPR001867">
    <property type="entry name" value="OmpR/PhoB-type_DNA-bd"/>
</dbReference>
<evidence type="ECO:0000256" key="2">
    <source>
        <dbReference type="ARBA" id="ARBA00023012"/>
    </source>
</evidence>
<keyword evidence="1 6" id="KW-0597">Phosphoprotein</keyword>
<evidence type="ECO:0000256" key="3">
    <source>
        <dbReference type="ARBA" id="ARBA00023015"/>
    </source>
</evidence>
<sequence>MTEKQTTILIVDDDLQLFQLMARNLELEGYAVLLAGDGKQALSQIEHASPDLVLLDVMLPRMDGFTVCHRVRSFSTIPIIIVTAKERSQDKVRGLDLGADDYLTKPLDMDELLARVRAALRRAHFRENERALSTTMTIGKLTIDFGQRQVSLANQKVVLTPTEYRLLALLARHAGRILPQDALLEQTWGKEYVGEHHLLQVNINRLRHKLEPDPTHPRYLLTEPGIGYVLAPQVQEPGIS</sequence>
<evidence type="ECO:0000313" key="11">
    <source>
        <dbReference type="Proteomes" id="UP000287224"/>
    </source>
</evidence>
<gene>
    <name evidence="10" type="ORF">KDAU_52700</name>
</gene>
<dbReference type="SMART" id="SM00448">
    <property type="entry name" value="REC"/>
    <property type="match status" value="1"/>
</dbReference>
<keyword evidence="4 7" id="KW-0238">DNA-binding</keyword>
<dbReference type="EMBL" id="BIFQ01000002">
    <property type="protein sequence ID" value="GCE07941.1"/>
    <property type="molecule type" value="Genomic_DNA"/>
</dbReference>
<evidence type="ECO:0000259" key="9">
    <source>
        <dbReference type="PROSITE" id="PS51755"/>
    </source>
</evidence>
<dbReference type="PROSITE" id="PS50110">
    <property type="entry name" value="RESPONSE_REGULATORY"/>
    <property type="match status" value="1"/>
</dbReference>
<keyword evidence="2" id="KW-0902">Two-component regulatory system</keyword>
<dbReference type="InterPro" id="IPR011006">
    <property type="entry name" value="CheY-like_superfamily"/>
</dbReference>
<dbReference type="PANTHER" id="PTHR48111:SF50">
    <property type="entry name" value="KDP OPERON TRANSCRIPTIONAL REGULATORY PROTEIN KDPE"/>
    <property type="match status" value="1"/>
</dbReference>
<dbReference type="InterPro" id="IPR036388">
    <property type="entry name" value="WH-like_DNA-bd_sf"/>
</dbReference>
<dbReference type="Gene3D" id="1.10.10.10">
    <property type="entry name" value="Winged helix-like DNA-binding domain superfamily/Winged helix DNA-binding domain"/>
    <property type="match status" value="1"/>
</dbReference>
<dbReference type="RefSeq" id="WP_126600122.1">
    <property type="nucleotide sequence ID" value="NZ_BIFQ01000002.1"/>
</dbReference>
<dbReference type="CDD" id="cd00383">
    <property type="entry name" value="trans_reg_C"/>
    <property type="match status" value="1"/>
</dbReference>
<keyword evidence="11" id="KW-1185">Reference proteome</keyword>
<dbReference type="InterPro" id="IPR039420">
    <property type="entry name" value="WalR-like"/>
</dbReference>
<dbReference type="AlphaFoldDB" id="A0A401ZM36"/>
<dbReference type="GO" id="GO:0000156">
    <property type="term" value="F:phosphorelay response regulator activity"/>
    <property type="evidence" value="ECO:0007669"/>
    <property type="project" value="TreeGrafter"/>
</dbReference>
<evidence type="ECO:0000256" key="4">
    <source>
        <dbReference type="ARBA" id="ARBA00023125"/>
    </source>
</evidence>
<dbReference type="PROSITE" id="PS51755">
    <property type="entry name" value="OMPR_PHOB"/>
    <property type="match status" value="1"/>
</dbReference>
<dbReference type="SMART" id="SM00862">
    <property type="entry name" value="Trans_reg_C"/>
    <property type="match status" value="1"/>
</dbReference>
<accession>A0A401ZM36</accession>
<dbReference type="Proteomes" id="UP000287224">
    <property type="component" value="Unassembled WGS sequence"/>
</dbReference>
<dbReference type="SUPFAM" id="SSF52172">
    <property type="entry name" value="CheY-like"/>
    <property type="match status" value="1"/>
</dbReference>
<dbReference type="CDD" id="cd17574">
    <property type="entry name" value="REC_OmpR"/>
    <property type="match status" value="1"/>
</dbReference>
<dbReference type="GO" id="GO:0006355">
    <property type="term" value="P:regulation of DNA-templated transcription"/>
    <property type="evidence" value="ECO:0007669"/>
    <property type="project" value="InterPro"/>
</dbReference>
<dbReference type="PANTHER" id="PTHR48111">
    <property type="entry name" value="REGULATOR OF RPOS"/>
    <property type="match status" value="1"/>
</dbReference>
<keyword evidence="3" id="KW-0805">Transcription regulation</keyword>
<dbReference type="Gene3D" id="6.10.250.690">
    <property type="match status" value="1"/>
</dbReference>
<evidence type="ECO:0000256" key="6">
    <source>
        <dbReference type="PROSITE-ProRule" id="PRU00169"/>
    </source>
</evidence>
<comment type="caution">
    <text evidence="10">The sequence shown here is derived from an EMBL/GenBank/DDBJ whole genome shotgun (WGS) entry which is preliminary data.</text>
</comment>
<evidence type="ECO:0000256" key="7">
    <source>
        <dbReference type="PROSITE-ProRule" id="PRU01091"/>
    </source>
</evidence>
<feature type="domain" description="OmpR/PhoB-type" evidence="9">
    <location>
        <begin position="133"/>
        <end position="232"/>
    </location>
</feature>
<evidence type="ECO:0000256" key="1">
    <source>
        <dbReference type="ARBA" id="ARBA00022553"/>
    </source>
</evidence>
<dbReference type="SUPFAM" id="SSF46894">
    <property type="entry name" value="C-terminal effector domain of the bipartite response regulators"/>
    <property type="match status" value="1"/>
</dbReference>
<keyword evidence="5" id="KW-0804">Transcription</keyword>
<evidence type="ECO:0000313" key="10">
    <source>
        <dbReference type="EMBL" id="GCE07941.1"/>
    </source>
</evidence>
<protein>
    <submittedName>
        <fullName evidence="10">DNA-binding response regulator</fullName>
    </submittedName>
</protein>
<evidence type="ECO:0000259" key="8">
    <source>
        <dbReference type="PROSITE" id="PS50110"/>
    </source>
</evidence>
<feature type="DNA-binding region" description="OmpR/PhoB-type" evidence="7">
    <location>
        <begin position="133"/>
        <end position="232"/>
    </location>
</feature>
<dbReference type="InterPro" id="IPR016032">
    <property type="entry name" value="Sig_transdc_resp-reg_C-effctor"/>
</dbReference>
<feature type="domain" description="Response regulatory" evidence="8">
    <location>
        <begin position="7"/>
        <end position="120"/>
    </location>
</feature>
<evidence type="ECO:0000256" key="5">
    <source>
        <dbReference type="ARBA" id="ARBA00023163"/>
    </source>
</evidence>
<dbReference type="InterPro" id="IPR001789">
    <property type="entry name" value="Sig_transdc_resp-reg_receiver"/>
</dbReference>
<organism evidence="10 11">
    <name type="scientific">Dictyobacter aurantiacus</name>
    <dbReference type="NCBI Taxonomy" id="1936993"/>
    <lineage>
        <taxon>Bacteria</taxon>
        <taxon>Bacillati</taxon>
        <taxon>Chloroflexota</taxon>
        <taxon>Ktedonobacteria</taxon>
        <taxon>Ktedonobacterales</taxon>
        <taxon>Dictyobacteraceae</taxon>
        <taxon>Dictyobacter</taxon>
    </lineage>
</organism>
<dbReference type="GO" id="GO:0000976">
    <property type="term" value="F:transcription cis-regulatory region binding"/>
    <property type="evidence" value="ECO:0007669"/>
    <property type="project" value="TreeGrafter"/>
</dbReference>
<dbReference type="Gene3D" id="3.40.50.2300">
    <property type="match status" value="1"/>
</dbReference>
<dbReference type="Pfam" id="PF00072">
    <property type="entry name" value="Response_reg"/>
    <property type="match status" value="1"/>
</dbReference>
<proteinExistence type="predicted"/>
<dbReference type="FunFam" id="3.40.50.2300:FF:000001">
    <property type="entry name" value="DNA-binding response regulator PhoB"/>
    <property type="match status" value="1"/>
</dbReference>
<feature type="modified residue" description="4-aspartylphosphate" evidence="6">
    <location>
        <position position="56"/>
    </location>
</feature>
<reference evidence="11" key="1">
    <citation type="submission" date="2018-12" db="EMBL/GenBank/DDBJ databases">
        <title>Tengunoibacter tsumagoiensis gen. nov., sp. nov., Dictyobacter kobayashii sp. nov., D. alpinus sp. nov., and D. joshuensis sp. nov. and description of Dictyobacteraceae fam. nov. within the order Ktedonobacterales isolated from Tengu-no-mugimeshi.</title>
        <authorList>
            <person name="Wang C.M."/>
            <person name="Zheng Y."/>
            <person name="Sakai Y."/>
            <person name="Toyoda A."/>
            <person name="Minakuchi Y."/>
            <person name="Abe K."/>
            <person name="Yokota A."/>
            <person name="Yabe S."/>
        </authorList>
    </citation>
    <scope>NUCLEOTIDE SEQUENCE [LARGE SCALE GENOMIC DNA]</scope>
    <source>
        <strain evidence="11">S-27</strain>
    </source>
</reference>
<dbReference type="OrthoDB" id="9790442at2"/>
<dbReference type="GO" id="GO:0032993">
    <property type="term" value="C:protein-DNA complex"/>
    <property type="evidence" value="ECO:0007669"/>
    <property type="project" value="TreeGrafter"/>
</dbReference>
<name>A0A401ZM36_9CHLR</name>